<organism evidence="3 4">
    <name type="scientific">Oikopleura dioica</name>
    <name type="common">Tunicate</name>
    <dbReference type="NCBI Taxonomy" id="34765"/>
    <lineage>
        <taxon>Eukaryota</taxon>
        <taxon>Metazoa</taxon>
        <taxon>Chordata</taxon>
        <taxon>Tunicata</taxon>
        <taxon>Appendicularia</taxon>
        <taxon>Copelata</taxon>
        <taxon>Oikopleuridae</taxon>
        <taxon>Oikopleura</taxon>
    </lineage>
</organism>
<sequence>MLVILASIFGLLSAREVPVELIAQPVVSSRDGSIQCFFDLELSDRLKGLTWKRSFQDEEDEIIMVLDGEGQTRHALDGRFSSFLKNATSIDSKNRFESLLRINEVSTSDDQFDYNCEITFMDSVKGAFHQSDSETGARLKVLRPPSTPYLTIDSSSDEAVFKCEVEDLGYPNDASVEILHNGTLLTSQQNAIIEADLKLSPKDARTIVECRTSHESFDLGLAQQTTDEFELVAPQLSGPNAPFSLYLTKKALSQIPAKKVNTNSALGSGTGLSVKIQDKSAKYCHVSVEMDTDALPVPALLVFTGKNQTSNMTPSSGNRMTITLDKNAESTTVVAMSPLGSVGFTFDNSVHAECFPSLPAQTVKKSGSSSFNGAIIAIFVIVILVSVLIGLVFLKRRRDMEKGNGDNENANATMRSVESQDFEAYQPEQNDTKRSQSNRESGVFYDAEAEEQSFIASENEARLGEESPLRKQIYS</sequence>
<keyword evidence="2" id="KW-1133">Transmembrane helix</keyword>
<evidence type="ECO:0000313" key="4">
    <source>
        <dbReference type="Proteomes" id="UP001158576"/>
    </source>
</evidence>
<reference evidence="3 4" key="1">
    <citation type="submission" date="2021-04" db="EMBL/GenBank/DDBJ databases">
        <authorList>
            <person name="Bliznina A."/>
        </authorList>
    </citation>
    <scope>NUCLEOTIDE SEQUENCE [LARGE SCALE GENOMIC DNA]</scope>
</reference>
<keyword evidence="2" id="KW-0812">Transmembrane</keyword>
<feature type="compositionally biased region" description="Polar residues" evidence="1">
    <location>
        <begin position="406"/>
        <end position="419"/>
    </location>
</feature>
<evidence type="ECO:0000313" key="3">
    <source>
        <dbReference type="EMBL" id="CAG5098374.1"/>
    </source>
</evidence>
<keyword evidence="4" id="KW-1185">Reference proteome</keyword>
<feature type="region of interest" description="Disordered" evidence="1">
    <location>
        <begin position="456"/>
        <end position="475"/>
    </location>
</feature>
<feature type="region of interest" description="Disordered" evidence="1">
    <location>
        <begin position="401"/>
        <end position="442"/>
    </location>
</feature>
<evidence type="ECO:0000256" key="2">
    <source>
        <dbReference type="SAM" id="Phobius"/>
    </source>
</evidence>
<evidence type="ECO:0000256" key="1">
    <source>
        <dbReference type="SAM" id="MobiDB-lite"/>
    </source>
</evidence>
<proteinExistence type="predicted"/>
<feature type="transmembrane region" description="Helical" evidence="2">
    <location>
        <begin position="371"/>
        <end position="394"/>
    </location>
</feature>
<dbReference type="InterPro" id="IPR013783">
    <property type="entry name" value="Ig-like_fold"/>
</dbReference>
<keyword evidence="2" id="KW-0472">Membrane</keyword>
<accession>A0ABN7SII3</accession>
<dbReference type="EMBL" id="OU015569">
    <property type="protein sequence ID" value="CAG5098374.1"/>
    <property type="molecule type" value="Genomic_DNA"/>
</dbReference>
<gene>
    <name evidence="3" type="ORF">OKIOD_LOCUS7169</name>
</gene>
<dbReference type="Gene3D" id="2.60.40.10">
    <property type="entry name" value="Immunoglobulins"/>
    <property type="match status" value="1"/>
</dbReference>
<protein>
    <submittedName>
        <fullName evidence="3">Oidioi.mRNA.OKI2018_I69.XSR.g15611.t2.cds</fullName>
    </submittedName>
</protein>
<dbReference type="Proteomes" id="UP001158576">
    <property type="component" value="Chromosome XSR"/>
</dbReference>
<feature type="compositionally biased region" description="Basic and acidic residues" evidence="1">
    <location>
        <begin position="459"/>
        <end position="469"/>
    </location>
</feature>
<name>A0ABN7SII3_OIKDI</name>